<dbReference type="InterPro" id="IPR009029">
    <property type="entry name" value="HMG_CoA_Rdtase_sub-bd_dom_sf"/>
</dbReference>
<protein>
    <submittedName>
        <fullName evidence="2">Uncharacterized protein</fullName>
    </submittedName>
</protein>
<dbReference type="Pfam" id="PF00368">
    <property type="entry name" value="HMG-CoA_red"/>
    <property type="match status" value="1"/>
</dbReference>
<feature type="transmembrane region" description="Helical" evidence="1">
    <location>
        <begin position="28"/>
        <end position="46"/>
    </location>
</feature>
<dbReference type="PROSITE" id="PS50065">
    <property type="entry name" value="HMG_COA_REDUCTASE_4"/>
    <property type="match status" value="1"/>
</dbReference>
<dbReference type="InterPro" id="IPR023074">
    <property type="entry name" value="HMG_CoA_Rdtase_cat_sf"/>
</dbReference>
<dbReference type="GO" id="GO:0004420">
    <property type="term" value="F:hydroxymethylglutaryl-CoA reductase (NADPH) activity"/>
    <property type="evidence" value="ECO:0007669"/>
    <property type="project" value="InterPro"/>
</dbReference>
<evidence type="ECO:0000256" key="1">
    <source>
        <dbReference type="SAM" id="Phobius"/>
    </source>
</evidence>
<name>A0A022Q0B1_ERYGU</name>
<keyword evidence="1" id="KW-0812">Transmembrane</keyword>
<gene>
    <name evidence="2" type="ORF">MIMGU_mgv1a026071mg</name>
</gene>
<keyword evidence="3" id="KW-1185">Reference proteome</keyword>
<dbReference type="PANTHER" id="PTHR10572">
    <property type="entry name" value="3-HYDROXY-3-METHYLGLUTARYL-COENZYME A REDUCTASE"/>
    <property type="match status" value="1"/>
</dbReference>
<feature type="non-terminal residue" evidence="2">
    <location>
        <position position="234"/>
    </location>
</feature>
<dbReference type="Gene3D" id="1.10.3270.10">
    <property type="entry name" value="HMGR, N-terminal domain"/>
    <property type="match status" value="1"/>
</dbReference>
<dbReference type="STRING" id="4155.A0A022Q0B1"/>
<dbReference type="GO" id="GO:0015936">
    <property type="term" value="P:coenzyme A metabolic process"/>
    <property type="evidence" value="ECO:0007669"/>
    <property type="project" value="InterPro"/>
</dbReference>
<dbReference type="InterPro" id="IPR002202">
    <property type="entry name" value="HMG_CoA_Rdtase"/>
</dbReference>
<dbReference type="EMBL" id="KI632264">
    <property type="protein sequence ID" value="EYU20588.1"/>
    <property type="molecule type" value="Genomic_DNA"/>
</dbReference>
<evidence type="ECO:0000313" key="3">
    <source>
        <dbReference type="Proteomes" id="UP000030748"/>
    </source>
</evidence>
<dbReference type="SUPFAM" id="SSF56542">
    <property type="entry name" value="Substrate-binding domain of HMG-CoA reductase"/>
    <property type="match status" value="1"/>
</dbReference>
<organism evidence="2 3">
    <name type="scientific">Erythranthe guttata</name>
    <name type="common">Yellow monkey flower</name>
    <name type="synonym">Mimulus guttatus</name>
    <dbReference type="NCBI Taxonomy" id="4155"/>
    <lineage>
        <taxon>Eukaryota</taxon>
        <taxon>Viridiplantae</taxon>
        <taxon>Streptophyta</taxon>
        <taxon>Embryophyta</taxon>
        <taxon>Tracheophyta</taxon>
        <taxon>Spermatophyta</taxon>
        <taxon>Magnoliopsida</taxon>
        <taxon>eudicotyledons</taxon>
        <taxon>Gunneridae</taxon>
        <taxon>Pentapetalae</taxon>
        <taxon>asterids</taxon>
        <taxon>lamiids</taxon>
        <taxon>Lamiales</taxon>
        <taxon>Phrymaceae</taxon>
        <taxon>Erythranthe</taxon>
    </lineage>
</organism>
<evidence type="ECO:0000313" key="2">
    <source>
        <dbReference type="EMBL" id="EYU20588.1"/>
    </source>
</evidence>
<dbReference type="PANTHER" id="PTHR10572:SF24">
    <property type="entry name" value="3-HYDROXY-3-METHYLGLUTARYL-COENZYME A REDUCTASE"/>
    <property type="match status" value="1"/>
</dbReference>
<keyword evidence="1" id="KW-1133">Transmembrane helix</keyword>
<dbReference type="Gene3D" id="3.90.770.10">
    <property type="entry name" value="3-hydroxy-3-methylglutaryl-coenzyme A Reductase, Chain A, domain 2"/>
    <property type="match status" value="1"/>
</dbReference>
<sequence>MPSSSLSSSPSFIICSSNGERRSVTPPSFIYLLGFFGIGFVQSLIVPRSSDEEDLMDEDEINDYDRLMLKEDTRAVPYAAAAPQFDDFKSVVEGKTPSYALESKLGDCRCAPAIRRESLQHITGKSLTGLVVKGFNYEAILGQCCEMPVGYVQILVGIAGPLLLDGREYSVPMATTEGCLVASTIRGCKAIYAIIKEEIVKKNLTGSAMAGALGAVVTMGRLILGFFLSDGARR</sequence>
<accession>A0A022Q0B1</accession>
<feature type="transmembrane region" description="Helical" evidence="1">
    <location>
        <begin position="208"/>
        <end position="228"/>
    </location>
</feature>
<reference evidence="2 3" key="1">
    <citation type="journal article" date="2013" name="Proc. Natl. Acad. Sci. U.S.A.">
        <title>Fine-scale variation in meiotic recombination in Mimulus inferred from population shotgun sequencing.</title>
        <authorList>
            <person name="Hellsten U."/>
            <person name="Wright K.M."/>
            <person name="Jenkins J."/>
            <person name="Shu S."/>
            <person name="Yuan Y."/>
            <person name="Wessler S.R."/>
            <person name="Schmutz J."/>
            <person name="Willis J.H."/>
            <person name="Rokhsar D.S."/>
        </authorList>
    </citation>
    <scope>NUCLEOTIDE SEQUENCE [LARGE SCALE GENOMIC DNA]</scope>
    <source>
        <strain evidence="3">cv. DUN x IM62</strain>
    </source>
</reference>
<dbReference type="InterPro" id="IPR023282">
    <property type="entry name" value="HMG_CoA_Rdtase_N"/>
</dbReference>
<dbReference type="PRINTS" id="PR00071">
    <property type="entry name" value="HMGCOARDTASE"/>
</dbReference>
<keyword evidence="1" id="KW-0472">Membrane</keyword>
<proteinExistence type="predicted"/>
<dbReference type="FunFam" id="1.10.3270.10:FF:000002">
    <property type="entry name" value="3-hydroxy-3-methylglutaryl coenzyme A reductase"/>
    <property type="match status" value="1"/>
</dbReference>
<dbReference type="AlphaFoldDB" id="A0A022Q0B1"/>
<dbReference type="Proteomes" id="UP000030748">
    <property type="component" value="Unassembled WGS sequence"/>
</dbReference>